<dbReference type="RefSeq" id="WP_115938659.1">
    <property type="nucleotide sequence ID" value="NZ_QRDW01000012.1"/>
</dbReference>
<reference evidence="1 2" key="1">
    <citation type="submission" date="2018-07" db="EMBL/GenBank/DDBJ databases">
        <title>Genomic Encyclopedia of Type Strains, Phase III (KMG-III): the genomes of soil and plant-associated and newly described type strains.</title>
        <authorList>
            <person name="Whitman W."/>
        </authorList>
    </citation>
    <scope>NUCLEOTIDE SEQUENCE [LARGE SCALE GENOMIC DNA]</scope>
    <source>
        <strain evidence="1 2">CECT 8488</strain>
    </source>
</reference>
<dbReference type="EMBL" id="QRDW01000012">
    <property type="protein sequence ID" value="RED45098.1"/>
    <property type="molecule type" value="Genomic_DNA"/>
</dbReference>
<protein>
    <submittedName>
        <fullName evidence="1">Uncharacterized protein</fullName>
    </submittedName>
</protein>
<dbReference type="OrthoDB" id="9831762at2"/>
<keyword evidence="2" id="KW-1185">Reference proteome</keyword>
<proteinExistence type="predicted"/>
<gene>
    <name evidence="1" type="ORF">DFP90_11291</name>
</gene>
<evidence type="ECO:0000313" key="2">
    <source>
        <dbReference type="Proteomes" id="UP000256845"/>
    </source>
</evidence>
<evidence type="ECO:0000313" key="1">
    <source>
        <dbReference type="EMBL" id="RED45098.1"/>
    </source>
</evidence>
<dbReference type="Proteomes" id="UP000256845">
    <property type="component" value="Unassembled WGS sequence"/>
</dbReference>
<dbReference type="AlphaFoldDB" id="A0A3D9H6H1"/>
<comment type="caution">
    <text evidence="1">The sequence shown here is derived from an EMBL/GenBank/DDBJ whole genome shotgun (WGS) entry which is preliminary data.</text>
</comment>
<sequence length="437" mass="46614">MAVETSSLTLFSQGNVFSTLAGSGLRQSGLSAIARGLRVALDPMAPLGLLNQPVERRGFSADTPALFYHPNNLSLQNFLLLAELNTGLDGGFGDPDAAFSNAMFTLQEFASIDRLPFLLNDAERILMSAPFNTAVQITLTAEALLELQAQAEAEEAAAEAEEAANDVDPRVSDFTKRDSETAVFGSTYSSVATDASLNGQFVRSVGIRTDREILLSDLIERSTTGAATHYAVSVRSALGDSSNGSLLDNTMTEVGDTVVLTAAELSTYYYKASSEAGLDHISIIELTDPGGDGTYDGRGTYQTIAVATGEEENRQTDRGNLTGYSEEYIDLTFLAETGGAVEEVRLEFSGINSLGITDALDAINQGKIMLRVNETLPDGTVNEAVVDLYVSDTNTIVARFYGGFAEDGFESKGINVEIRQLDTSFDISTLEVTAKVS</sequence>
<accession>A0A3D9H6H1</accession>
<name>A0A3D9H6H1_9PROT</name>
<organism evidence="1 2">
    <name type="scientific">Aestuariispira insulae</name>
    <dbReference type="NCBI Taxonomy" id="1461337"/>
    <lineage>
        <taxon>Bacteria</taxon>
        <taxon>Pseudomonadati</taxon>
        <taxon>Pseudomonadota</taxon>
        <taxon>Alphaproteobacteria</taxon>
        <taxon>Rhodospirillales</taxon>
        <taxon>Kiloniellaceae</taxon>
        <taxon>Aestuariispira</taxon>
    </lineage>
</organism>